<protein>
    <recommendedName>
        <fullName evidence="1">SH3b domain-containing protein</fullName>
    </recommendedName>
</protein>
<dbReference type="InterPro" id="IPR003709">
    <property type="entry name" value="VanY-like_core_dom"/>
</dbReference>
<dbReference type="Pfam" id="PF02557">
    <property type="entry name" value="VanY"/>
    <property type="match status" value="1"/>
</dbReference>
<dbReference type="PANTHER" id="PTHR34408">
    <property type="entry name" value="FAMILY PROTEIN, PUTATIVE-RELATED"/>
    <property type="match status" value="1"/>
</dbReference>
<dbReference type="SUPFAM" id="SSF55166">
    <property type="entry name" value="Hedgehog/DD-peptidase"/>
    <property type="match status" value="1"/>
</dbReference>
<organism evidence="2 3">
    <name type="scientific">Paeniglutamicibacter antarcticus</name>
    <dbReference type="NCBI Taxonomy" id="494023"/>
    <lineage>
        <taxon>Bacteria</taxon>
        <taxon>Bacillati</taxon>
        <taxon>Actinomycetota</taxon>
        <taxon>Actinomycetes</taxon>
        <taxon>Micrococcales</taxon>
        <taxon>Micrococcaceae</taxon>
        <taxon>Paeniglutamicibacter</taxon>
    </lineage>
</organism>
<dbReference type="SMART" id="SM00287">
    <property type="entry name" value="SH3b"/>
    <property type="match status" value="2"/>
</dbReference>
<gene>
    <name evidence="2" type="ORF">GCM10025778_12440</name>
</gene>
<sequence length="402" mass="44739">MGAFLNPVYAQVLEPATGQIQMAGAARVATAKTVHTTANLNLRSRPSPAGKKLALIPKNTRLTVTSTKSGWSQVRYAGKTGWSSSAYLRAVPKASPKAVKRGDLGKTTAELWLRQQANTGSKALVTLPKNGIYTVKKTSKGFSQIASRGETGWVQSKYLKIVAKKPGREIYIDKKYTSNRDGLTDRFWTKVSTGKLHESVNGKVRIGDIPRNSVVYRNLLMEKTAGSVKGWMFVQTQGMSGWMKTNQLARKSTATTKPVNYSARTVLAQKNGKVAQKMLAAIGWDKEKTLIAAPALKDLNRLNAAFKKKFGRNLDVDLAYRTRATQDAYWVDLGPYIAARPGTSNHGWGTAIDTPETYHYSFRGKYHKWLKMNSKKYNWVHRKILEEGSPYAEAWHFDYVGK</sequence>
<dbReference type="RefSeq" id="WP_210099751.1">
    <property type="nucleotide sequence ID" value="NZ_BAABLK010000022.1"/>
</dbReference>
<comment type="caution">
    <text evidence="2">The sequence shown here is derived from an EMBL/GenBank/DDBJ whole genome shotgun (WGS) entry which is preliminary data.</text>
</comment>
<keyword evidence="3" id="KW-1185">Reference proteome</keyword>
<accession>A0ABP9TKP7</accession>
<dbReference type="Pfam" id="PF08239">
    <property type="entry name" value="SH3_3"/>
    <property type="match status" value="2"/>
</dbReference>
<evidence type="ECO:0000259" key="1">
    <source>
        <dbReference type="PROSITE" id="PS51781"/>
    </source>
</evidence>
<dbReference type="InterPro" id="IPR003646">
    <property type="entry name" value="SH3-like_bac-type"/>
</dbReference>
<evidence type="ECO:0000313" key="2">
    <source>
        <dbReference type="EMBL" id="GAA5226711.1"/>
    </source>
</evidence>
<dbReference type="InterPro" id="IPR052354">
    <property type="entry name" value="Cell_Wall_Dynamics_Protein"/>
</dbReference>
<dbReference type="Proteomes" id="UP001501257">
    <property type="component" value="Unassembled WGS sequence"/>
</dbReference>
<name>A0ABP9TKP7_9MICC</name>
<dbReference type="EMBL" id="BAABLK010000022">
    <property type="protein sequence ID" value="GAA5226711.1"/>
    <property type="molecule type" value="Genomic_DNA"/>
</dbReference>
<proteinExistence type="predicted"/>
<reference evidence="3" key="1">
    <citation type="journal article" date="2019" name="Int. J. Syst. Evol. Microbiol.">
        <title>The Global Catalogue of Microorganisms (GCM) 10K type strain sequencing project: providing services to taxonomists for standard genome sequencing and annotation.</title>
        <authorList>
            <consortium name="The Broad Institute Genomics Platform"/>
            <consortium name="The Broad Institute Genome Sequencing Center for Infectious Disease"/>
            <person name="Wu L."/>
            <person name="Ma J."/>
        </authorList>
    </citation>
    <scope>NUCLEOTIDE SEQUENCE [LARGE SCALE GENOMIC DNA]</scope>
    <source>
        <strain evidence="3">JCM 18952</strain>
    </source>
</reference>
<dbReference type="Gene3D" id="2.30.30.40">
    <property type="entry name" value="SH3 Domains"/>
    <property type="match status" value="2"/>
</dbReference>
<dbReference type="PROSITE" id="PS51781">
    <property type="entry name" value="SH3B"/>
    <property type="match status" value="1"/>
</dbReference>
<dbReference type="InterPro" id="IPR009045">
    <property type="entry name" value="Zn_M74/Hedgehog-like"/>
</dbReference>
<dbReference type="Gene3D" id="3.30.1380.10">
    <property type="match status" value="1"/>
</dbReference>
<dbReference type="CDD" id="cd14814">
    <property type="entry name" value="Peptidase_M15"/>
    <property type="match status" value="1"/>
</dbReference>
<dbReference type="PANTHER" id="PTHR34408:SF1">
    <property type="entry name" value="GLYCOSYL HYDROLASE FAMILY 19 DOMAIN-CONTAINING PROTEIN HI_1415"/>
    <property type="match status" value="1"/>
</dbReference>
<feature type="domain" description="SH3b" evidence="1">
    <location>
        <begin position="29"/>
        <end position="92"/>
    </location>
</feature>
<evidence type="ECO:0000313" key="3">
    <source>
        <dbReference type="Proteomes" id="UP001501257"/>
    </source>
</evidence>